<keyword evidence="8" id="KW-1185">Reference proteome</keyword>
<dbReference type="Proteomes" id="UP000266723">
    <property type="component" value="Unassembled WGS sequence"/>
</dbReference>
<accession>A0ABQ7AUY0</accession>
<evidence type="ECO:0000313" key="7">
    <source>
        <dbReference type="EMBL" id="KAF3517962.1"/>
    </source>
</evidence>
<proteinExistence type="predicted"/>
<comment type="subcellular location">
    <subcellularLocation>
        <location evidence="2">Cytoplasm</location>
    </subcellularLocation>
    <subcellularLocation>
        <location evidence="1">Nucleus</location>
    </subcellularLocation>
</comment>
<feature type="domain" description="Essential protein Yae1 N-terminal" evidence="6">
    <location>
        <begin position="68"/>
        <end position="105"/>
    </location>
</feature>
<reference evidence="7 8" key="1">
    <citation type="journal article" date="2020" name="BMC Genomics">
        <title>Intraspecific diversification of the crop wild relative Brassica cretica Lam. using demographic model selection.</title>
        <authorList>
            <person name="Kioukis A."/>
            <person name="Michalopoulou V.A."/>
            <person name="Briers L."/>
            <person name="Pirintsos S."/>
            <person name="Studholme D.J."/>
            <person name="Pavlidis P."/>
            <person name="Sarris P.F."/>
        </authorList>
    </citation>
    <scope>NUCLEOTIDE SEQUENCE [LARGE SCALE GENOMIC DNA]</scope>
    <source>
        <strain evidence="8">cv. PFS-1207/04</strain>
    </source>
</reference>
<evidence type="ECO:0000256" key="5">
    <source>
        <dbReference type="SAM" id="MobiDB-lite"/>
    </source>
</evidence>
<keyword evidence="4" id="KW-0539">Nucleus</keyword>
<sequence>MEPPEDDKSNFAKELYGEGLQLSKPGNDDHNLEGLDGSFFGSSDDEPSEAYSMNKETEKIRDKFHTVGYRDGISAGQEAAAQEGYNVGYRESVLAGYKFGIVRGVSSAIAFLPDELREKLIDEQETKYKFRKLHDSVHALSTEAAMKVFYGTLTTKQVEDKSGEEGSDSSLASVTSTTDLASYDLPIREERVKASVKEVEKDPVAQRTVLRLEPAPILISDVNKGKGHVFEYGEDASARESFDLNKNPRKMMAAAIKANRIMLKKPGNLVLLQYFLSLQRFSNRVLRYLVLSGWPEIAQL</sequence>
<dbReference type="PANTHER" id="PTHR18829">
    <property type="entry name" value="PROTEIN YAE1 HOMOLOG"/>
    <property type="match status" value="1"/>
</dbReference>
<evidence type="ECO:0000256" key="1">
    <source>
        <dbReference type="ARBA" id="ARBA00004123"/>
    </source>
</evidence>
<name>A0ABQ7AUY0_BRACR</name>
<feature type="compositionally biased region" description="Basic and acidic residues" evidence="5">
    <location>
        <begin position="1"/>
        <end position="11"/>
    </location>
</feature>
<dbReference type="InterPro" id="IPR038881">
    <property type="entry name" value="Yae1-like"/>
</dbReference>
<dbReference type="PANTHER" id="PTHR18829:SF0">
    <property type="entry name" value="PROTEIN YAE1 HOMOLOG"/>
    <property type="match status" value="1"/>
</dbReference>
<evidence type="ECO:0000259" key="6">
    <source>
        <dbReference type="Pfam" id="PF09811"/>
    </source>
</evidence>
<evidence type="ECO:0000256" key="2">
    <source>
        <dbReference type="ARBA" id="ARBA00004496"/>
    </source>
</evidence>
<dbReference type="EMBL" id="QGKV02001556">
    <property type="protein sequence ID" value="KAF3517962.1"/>
    <property type="molecule type" value="Genomic_DNA"/>
</dbReference>
<evidence type="ECO:0000256" key="4">
    <source>
        <dbReference type="ARBA" id="ARBA00023242"/>
    </source>
</evidence>
<evidence type="ECO:0000256" key="3">
    <source>
        <dbReference type="ARBA" id="ARBA00022490"/>
    </source>
</evidence>
<protein>
    <recommendedName>
        <fullName evidence="6">Essential protein Yae1 N-terminal domain-containing protein</fullName>
    </recommendedName>
</protein>
<evidence type="ECO:0000313" key="8">
    <source>
        <dbReference type="Proteomes" id="UP000266723"/>
    </source>
</evidence>
<comment type="caution">
    <text evidence="7">The sequence shown here is derived from an EMBL/GenBank/DDBJ whole genome shotgun (WGS) entry which is preliminary data.</text>
</comment>
<organism evidence="7 8">
    <name type="scientific">Brassica cretica</name>
    <name type="common">Mustard</name>
    <dbReference type="NCBI Taxonomy" id="69181"/>
    <lineage>
        <taxon>Eukaryota</taxon>
        <taxon>Viridiplantae</taxon>
        <taxon>Streptophyta</taxon>
        <taxon>Embryophyta</taxon>
        <taxon>Tracheophyta</taxon>
        <taxon>Spermatophyta</taxon>
        <taxon>Magnoliopsida</taxon>
        <taxon>eudicotyledons</taxon>
        <taxon>Gunneridae</taxon>
        <taxon>Pentapetalae</taxon>
        <taxon>rosids</taxon>
        <taxon>malvids</taxon>
        <taxon>Brassicales</taxon>
        <taxon>Brassicaceae</taxon>
        <taxon>Brassiceae</taxon>
        <taxon>Brassica</taxon>
    </lineage>
</organism>
<dbReference type="InterPro" id="IPR019191">
    <property type="entry name" value="Essential_protein_Yae1_N"/>
</dbReference>
<gene>
    <name evidence="7" type="ORF">DY000_02060256</name>
</gene>
<feature type="region of interest" description="Disordered" evidence="5">
    <location>
        <begin position="1"/>
        <end position="55"/>
    </location>
</feature>
<dbReference type="Pfam" id="PF09811">
    <property type="entry name" value="Yae1_N"/>
    <property type="match status" value="1"/>
</dbReference>
<keyword evidence="3" id="KW-0963">Cytoplasm</keyword>